<dbReference type="Gene3D" id="1.25.40.10">
    <property type="entry name" value="Tetratricopeptide repeat domain"/>
    <property type="match status" value="1"/>
</dbReference>
<name>A0A0C2D4D9_9BACT</name>
<evidence type="ECO:0000256" key="2">
    <source>
        <dbReference type="SAM" id="MobiDB-lite"/>
    </source>
</evidence>
<keyword evidence="1" id="KW-0802">TPR repeat</keyword>
<dbReference type="EMBL" id="JMCC02000035">
    <property type="protein sequence ID" value="KIG16550.1"/>
    <property type="molecule type" value="Genomic_DNA"/>
</dbReference>
<keyword evidence="4" id="KW-0413">Isomerase</keyword>
<feature type="compositionally biased region" description="Basic and acidic residues" evidence="2">
    <location>
        <begin position="118"/>
        <end position="129"/>
    </location>
</feature>
<feature type="repeat" description="TPR" evidence="1">
    <location>
        <begin position="70"/>
        <end position="103"/>
    </location>
</feature>
<dbReference type="SUPFAM" id="SSF48452">
    <property type="entry name" value="TPR-like"/>
    <property type="match status" value="1"/>
</dbReference>
<organism evidence="4 5">
    <name type="scientific">Enhygromyxa salina</name>
    <dbReference type="NCBI Taxonomy" id="215803"/>
    <lineage>
        <taxon>Bacteria</taxon>
        <taxon>Pseudomonadati</taxon>
        <taxon>Myxococcota</taxon>
        <taxon>Polyangia</taxon>
        <taxon>Nannocystales</taxon>
        <taxon>Nannocystaceae</taxon>
        <taxon>Enhygromyxa</taxon>
    </lineage>
</organism>
<dbReference type="InterPro" id="IPR011990">
    <property type="entry name" value="TPR-like_helical_dom_sf"/>
</dbReference>
<keyword evidence="3" id="KW-1133">Transmembrane helix</keyword>
<feature type="transmembrane region" description="Helical" evidence="3">
    <location>
        <begin position="213"/>
        <end position="234"/>
    </location>
</feature>
<evidence type="ECO:0000313" key="4">
    <source>
        <dbReference type="EMBL" id="KIG16550.1"/>
    </source>
</evidence>
<evidence type="ECO:0000313" key="5">
    <source>
        <dbReference type="Proteomes" id="UP000031599"/>
    </source>
</evidence>
<dbReference type="SMART" id="SM00028">
    <property type="entry name" value="TPR"/>
    <property type="match status" value="2"/>
</dbReference>
<keyword evidence="3" id="KW-0472">Membrane</keyword>
<dbReference type="Proteomes" id="UP000031599">
    <property type="component" value="Unassembled WGS sequence"/>
</dbReference>
<feature type="region of interest" description="Disordered" evidence="2">
    <location>
        <begin position="118"/>
        <end position="142"/>
    </location>
</feature>
<feature type="region of interest" description="Disordered" evidence="2">
    <location>
        <begin position="16"/>
        <end position="37"/>
    </location>
</feature>
<dbReference type="AlphaFoldDB" id="A0A0C2D4D9"/>
<evidence type="ECO:0000256" key="1">
    <source>
        <dbReference type="PROSITE-ProRule" id="PRU00339"/>
    </source>
</evidence>
<dbReference type="PROSITE" id="PS50005">
    <property type="entry name" value="TPR"/>
    <property type="match status" value="1"/>
</dbReference>
<protein>
    <submittedName>
        <fullName evidence="4">Thiol-disulfide isomerase</fullName>
    </submittedName>
</protein>
<accession>A0A0C2D4D9</accession>
<reference evidence="4 5" key="1">
    <citation type="submission" date="2014-12" db="EMBL/GenBank/DDBJ databases">
        <title>Genome assembly of Enhygromyxa salina DSM 15201.</title>
        <authorList>
            <person name="Sharma G."/>
            <person name="Subramanian S."/>
        </authorList>
    </citation>
    <scope>NUCLEOTIDE SEQUENCE [LARGE SCALE GENOMIC DNA]</scope>
    <source>
        <strain evidence="4 5">DSM 15201</strain>
    </source>
</reference>
<dbReference type="GO" id="GO:0016853">
    <property type="term" value="F:isomerase activity"/>
    <property type="evidence" value="ECO:0007669"/>
    <property type="project" value="UniProtKB-KW"/>
</dbReference>
<comment type="caution">
    <text evidence="4">The sequence shown here is derived from an EMBL/GenBank/DDBJ whole genome shotgun (WGS) entry which is preliminary data.</text>
</comment>
<proteinExistence type="predicted"/>
<keyword evidence="3" id="KW-0812">Transmembrane</keyword>
<sequence length="269" mass="28302">MCGLLTLAPAITFAAPAKAKSSPPPEEEPASGPPERAVEAYRRGTELYNDAKFEEALEAFQEAATLYASPDFQFNIAKCYERLGKLEEAVRHYQTYLRTAEDSGDRAVVESTVEDLERRIEEEKNRPDPNPEPEPILEPELDENPGRKLVIAGGALLGVGVAVGLGGGLGFGIAVAGDNGKLGDVLNGNPERLTFAEADEIATRASRNQTLELVMIGAGGALAITGAALLAVGLSKNKKAKNAAGPAARLSVSPMWSRTGGGLTLQGSF</sequence>
<gene>
    <name evidence="4" type="ORF">DB30_04321</name>
</gene>
<evidence type="ECO:0000256" key="3">
    <source>
        <dbReference type="SAM" id="Phobius"/>
    </source>
</evidence>
<dbReference type="InterPro" id="IPR019734">
    <property type="entry name" value="TPR_rpt"/>
</dbReference>